<name>A0A9W8UKZ0_AKAMU</name>
<evidence type="ECO:0000256" key="1">
    <source>
        <dbReference type="SAM" id="MobiDB-lite"/>
    </source>
</evidence>
<dbReference type="EMBL" id="JAJHUN010000007">
    <property type="protein sequence ID" value="KAJ4155013.1"/>
    <property type="molecule type" value="Genomic_DNA"/>
</dbReference>
<gene>
    <name evidence="2" type="ORF">LMH87_000279</name>
</gene>
<dbReference type="RefSeq" id="XP_056055137.1">
    <property type="nucleotide sequence ID" value="XM_056198161.1"/>
</dbReference>
<comment type="caution">
    <text evidence="2">The sequence shown here is derived from an EMBL/GenBank/DDBJ whole genome shotgun (WGS) entry which is preliminary data.</text>
</comment>
<accession>A0A9W8UKZ0</accession>
<dbReference type="AlphaFoldDB" id="A0A9W8UKZ0"/>
<proteinExistence type="predicted"/>
<reference evidence="2" key="1">
    <citation type="journal article" date="2023" name="Access Microbiol">
        <title>De-novo genome assembly for Akanthomyces muscarius, a biocontrol agent of insect agricultural pests.</title>
        <authorList>
            <person name="Erdos Z."/>
            <person name="Studholme D.J."/>
            <person name="Raymond B."/>
            <person name="Sharma M."/>
        </authorList>
    </citation>
    <scope>NUCLEOTIDE SEQUENCE</scope>
    <source>
        <strain evidence="2">Ve6</strain>
    </source>
</reference>
<dbReference type="GeneID" id="80887438"/>
<dbReference type="Proteomes" id="UP001144673">
    <property type="component" value="Chromosome 6"/>
</dbReference>
<evidence type="ECO:0000313" key="3">
    <source>
        <dbReference type="Proteomes" id="UP001144673"/>
    </source>
</evidence>
<feature type="region of interest" description="Disordered" evidence="1">
    <location>
        <begin position="1"/>
        <end position="46"/>
    </location>
</feature>
<keyword evidence="3" id="KW-1185">Reference proteome</keyword>
<sequence>MRSPRSRAWPSSFWRATPPGQDRHSGEPASKLECLSRPTHASSHSVPTVAPRSYVYQFHRQLGFACANTSDAATLSLFSPPSLDTSVTVAPTNEPPR</sequence>
<organism evidence="2 3">
    <name type="scientific">Akanthomyces muscarius</name>
    <name type="common">Entomopathogenic fungus</name>
    <name type="synonym">Lecanicillium muscarium</name>
    <dbReference type="NCBI Taxonomy" id="2231603"/>
    <lineage>
        <taxon>Eukaryota</taxon>
        <taxon>Fungi</taxon>
        <taxon>Dikarya</taxon>
        <taxon>Ascomycota</taxon>
        <taxon>Pezizomycotina</taxon>
        <taxon>Sordariomycetes</taxon>
        <taxon>Hypocreomycetidae</taxon>
        <taxon>Hypocreales</taxon>
        <taxon>Cordycipitaceae</taxon>
        <taxon>Akanthomyces</taxon>
    </lineage>
</organism>
<evidence type="ECO:0000313" key="2">
    <source>
        <dbReference type="EMBL" id="KAJ4155013.1"/>
    </source>
</evidence>
<protein>
    <submittedName>
        <fullName evidence="2">Uncharacterized protein</fullName>
    </submittedName>
</protein>
<dbReference type="KEGG" id="amus:LMH87_000279"/>